<dbReference type="InterPro" id="IPR011989">
    <property type="entry name" value="ARM-like"/>
</dbReference>
<dbReference type="PANTHER" id="PTHR15245">
    <property type="entry name" value="SYMPLEKIN-RELATED"/>
    <property type="match status" value="1"/>
</dbReference>
<dbReference type="Pfam" id="PF12295">
    <property type="entry name" value="Symplekin_C"/>
    <property type="match status" value="1"/>
</dbReference>
<evidence type="ECO:0000256" key="4">
    <source>
        <dbReference type="SAM" id="MobiDB-lite"/>
    </source>
</evidence>
<feature type="domain" description="Symplekin/Pta1 N-terminal" evidence="5">
    <location>
        <begin position="78"/>
        <end position="282"/>
    </location>
</feature>
<dbReference type="SUPFAM" id="SSF48371">
    <property type="entry name" value="ARM repeat"/>
    <property type="match status" value="1"/>
</dbReference>
<dbReference type="Proteomes" id="UP000320333">
    <property type="component" value="Unassembled WGS sequence"/>
</dbReference>
<dbReference type="GO" id="GO:0006397">
    <property type="term" value="P:mRNA processing"/>
    <property type="evidence" value="ECO:0007669"/>
    <property type="project" value="UniProtKB-KW"/>
</dbReference>
<gene>
    <name evidence="7" type="ORF">CcCBS67573_g02141</name>
</gene>
<comment type="caution">
    <text evidence="7">The sequence shown here is derived from an EMBL/GenBank/DDBJ whole genome shotgun (WGS) entry which is preliminary data.</text>
</comment>
<evidence type="ECO:0000256" key="3">
    <source>
        <dbReference type="ARBA" id="ARBA00023242"/>
    </source>
</evidence>
<dbReference type="InterPro" id="IPR016024">
    <property type="entry name" value="ARM-type_fold"/>
</dbReference>
<evidence type="ECO:0000256" key="2">
    <source>
        <dbReference type="ARBA" id="ARBA00022664"/>
    </source>
</evidence>
<evidence type="ECO:0000259" key="6">
    <source>
        <dbReference type="Pfam" id="PF12295"/>
    </source>
</evidence>
<dbReference type="InterPro" id="IPR021850">
    <property type="entry name" value="Symplekin/Pta1"/>
</dbReference>
<evidence type="ECO:0000259" key="5">
    <source>
        <dbReference type="Pfam" id="PF11935"/>
    </source>
</evidence>
<evidence type="ECO:0008006" key="9">
    <source>
        <dbReference type="Google" id="ProtNLM"/>
    </source>
</evidence>
<keyword evidence="8" id="KW-1185">Reference proteome</keyword>
<evidence type="ECO:0000313" key="7">
    <source>
        <dbReference type="EMBL" id="TPX76585.1"/>
    </source>
</evidence>
<accession>A0A507FLT0</accession>
<dbReference type="GO" id="GO:0005847">
    <property type="term" value="C:mRNA cleavage and polyadenylation specificity factor complex"/>
    <property type="evidence" value="ECO:0007669"/>
    <property type="project" value="TreeGrafter"/>
</dbReference>
<dbReference type="STRING" id="246404.A0A507FLT0"/>
<organism evidence="7 8">
    <name type="scientific">Chytriomyces confervae</name>
    <dbReference type="NCBI Taxonomy" id="246404"/>
    <lineage>
        <taxon>Eukaryota</taxon>
        <taxon>Fungi</taxon>
        <taxon>Fungi incertae sedis</taxon>
        <taxon>Chytridiomycota</taxon>
        <taxon>Chytridiomycota incertae sedis</taxon>
        <taxon>Chytridiomycetes</taxon>
        <taxon>Chytridiales</taxon>
        <taxon>Chytriomycetaceae</taxon>
        <taxon>Chytriomyces</taxon>
    </lineage>
</organism>
<dbReference type="PANTHER" id="PTHR15245:SF20">
    <property type="entry name" value="SYMPLEKIN"/>
    <property type="match status" value="1"/>
</dbReference>
<reference evidence="7 8" key="1">
    <citation type="journal article" date="2019" name="Sci. Rep.">
        <title>Comparative genomics of chytrid fungi reveal insights into the obligate biotrophic and pathogenic lifestyle of Synchytrium endobioticum.</title>
        <authorList>
            <person name="van de Vossenberg B.T.L.H."/>
            <person name="Warris S."/>
            <person name="Nguyen H.D.T."/>
            <person name="van Gent-Pelzer M.P.E."/>
            <person name="Joly D.L."/>
            <person name="van de Geest H.C."/>
            <person name="Bonants P.J.M."/>
            <person name="Smith D.S."/>
            <person name="Levesque C.A."/>
            <person name="van der Lee T.A.J."/>
        </authorList>
    </citation>
    <scope>NUCLEOTIDE SEQUENCE [LARGE SCALE GENOMIC DNA]</scope>
    <source>
        <strain evidence="7 8">CBS 675.73</strain>
    </source>
</reference>
<feature type="compositionally biased region" description="Basic and acidic residues" evidence="4">
    <location>
        <begin position="393"/>
        <end position="406"/>
    </location>
</feature>
<dbReference type="OrthoDB" id="331600at2759"/>
<protein>
    <recommendedName>
        <fullName evidence="9">Symplekin C-terminal domain-containing protein</fullName>
    </recommendedName>
</protein>
<proteinExistence type="predicted"/>
<dbReference type="Gene3D" id="1.25.10.10">
    <property type="entry name" value="Leucine-rich Repeat Variant"/>
    <property type="match status" value="1"/>
</dbReference>
<evidence type="ECO:0000256" key="1">
    <source>
        <dbReference type="ARBA" id="ARBA00004123"/>
    </source>
</evidence>
<evidence type="ECO:0000313" key="8">
    <source>
        <dbReference type="Proteomes" id="UP000320333"/>
    </source>
</evidence>
<comment type="subcellular location">
    <subcellularLocation>
        <location evidence="1">Nucleus</location>
    </subcellularLocation>
</comment>
<dbReference type="InterPro" id="IPR032460">
    <property type="entry name" value="Symplekin/Pta1_N"/>
</dbReference>
<sequence length="1169" mass="127843">MYASTLAALKEGQFALLPSSIGAVVQHAVTAGGSDAKLQLINLLVDECVADSDMPVGVRVAVLLPIIDTLLFLLTDSDIAVVKRAIRGAAVLYPIAFNTIATIPLVDVSVWIKLAALKQGIVSLWDTANDGVRANVIKFVQTIVMVHSFRDAAGPSIPVPGDVSLDVCPTPHPYLNHADLQREAVDAFSKLISLLNENVSSAVVTASISTLFPIIRARNLFAATAVQSMIGWVRNPPQGLTPLKAKNIERAIRNEFLALLSTNIPEVKEFIPSITEILVNYGVKGYEISTRVKARIQGSKRQIVDEEPLVMPTSAPPSTIGSNMGAPSAQFSSIQNFDVQTVPLHLAVDIVVQSMAATPQHVWNDSLLRFGEALLSRSGSVNPQQVGAAPSARDPRRRDPRVKNEAAEDGTGSDMPAYLPAFAEPKSEATDWGALANLSAVHQNLAPFAGIVPTLSSAQLAHPIAVQPQSVPEPEFDPENVEIAELSLEEKLVTWQEAVGRIMELEPFFDAQSSALPSSESASAVTGVGSSGLVLNPLKGASSARTGWMLLLVRLATSGGSPHSANTADLTLNGEETAWKLGADEFREKLFLFILESFRTRYELAILWLHEEYHLAVLQKRKLKKVQKNLGDETVEHTDPFSTYAPLFHRMLDSLRGEARSEGDDALPGLDPKDRTFTKFLIDVPLVTPDAIDRVVKSYCEDAERMVLGFSTLRDLINLRPAVRTQCLDILLSYCIVADKSLRTNAIFVARRWIAPDHATLGPLIEQYAVDMLTRLCGPPPSEEEDDADMSGAAWEEVDAVRHFELFFGICLKKPELLLKLGSIFGKIMSEVGKTILQQIEPLIKRLMAPRVSQDPIGLDAISKLIRLLPEGSEALVKRILEIVTENEVAPVAPLVPASGDAVVPPVALVEVLSPAIVSAVLDVVNERDLDGTYILYIVHTFTKAQVLQYLPKIISILDGSQERERLVESKFLKVIATEQDVPVAAAMARLRGAAALEKVSPAEVLVLIHTMDGAVDIRQCFEGHKLCIKHPEIFTKESLSIVIGQLVESPKIPTLFMRTVLEALKLYPDRDRFIGSILSRLVARSVWKNPSLWRGFVICCKQIGMNAFDAMIKLPRQQFEDVVREDSSLRANLRDYLMRLPHATQTRYAGLFSLLEDAQDGPYAAQMM</sequence>
<name>A0A507FLT0_9FUNG</name>
<keyword evidence="2" id="KW-0507">mRNA processing</keyword>
<dbReference type="AlphaFoldDB" id="A0A507FLT0"/>
<keyword evidence="3" id="KW-0539">Nucleus</keyword>
<feature type="domain" description="Symplekin C-terminal" evidence="6">
    <location>
        <begin position="931"/>
        <end position="1125"/>
    </location>
</feature>
<feature type="region of interest" description="Disordered" evidence="4">
    <location>
        <begin position="379"/>
        <end position="416"/>
    </location>
</feature>
<dbReference type="Pfam" id="PF11935">
    <property type="entry name" value="SYMPK_PTA1_N"/>
    <property type="match status" value="1"/>
</dbReference>
<dbReference type="EMBL" id="QEAP01000042">
    <property type="protein sequence ID" value="TPX76585.1"/>
    <property type="molecule type" value="Genomic_DNA"/>
</dbReference>
<dbReference type="InterPro" id="IPR022075">
    <property type="entry name" value="Symplekin_C"/>
</dbReference>